<sequence>MPVRQRPIGALLDLVFGNARVPGGGPRWITLPPWPWFCHYCDTNAQGGDSPFADFASARIQRTRIGRRIVWHPYEWRHDLEDLGLTQDERDRAQAAVRHHVSGPGAAVTWDIQRQKLQIVRAPQIDWRKA</sequence>
<accession>A0ABY2RZE2</accession>
<keyword evidence="2" id="KW-1185">Reference proteome</keyword>
<evidence type="ECO:0008006" key="3">
    <source>
        <dbReference type="Google" id="ProtNLM"/>
    </source>
</evidence>
<comment type="caution">
    <text evidence="1">The sequence shown here is derived from an EMBL/GenBank/DDBJ whole genome shotgun (WGS) entry which is preliminary data.</text>
</comment>
<organism evidence="1 2">
    <name type="scientific">Prauserella endophytica</name>
    <dbReference type="NCBI Taxonomy" id="1592324"/>
    <lineage>
        <taxon>Bacteria</taxon>
        <taxon>Bacillati</taxon>
        <taxon>Actinomycetota</taxon>
        <taxon>Actinomycetes</taxon>
        <taxon>Pseudonocardiales</taxon>
        <taxon>Pseudonocardiaceae</taxon>
        <taxon>Prauserella</taxon>
        <taxon>Prauserella coralliicola group</taxon>
    </lineage>
</organism>
<proteinExistence type="predicted"/>
<evidence type="ECO:0000313" key="2">
    <source>
        <dbReference type="Proteomes" id="UP000309992"/>
    </source>
</evidence>
<protein>
    <recommendedName>
        <fullName evidence="3">DUF1127 domain-containing protein</fullName>
    </recommendedName>
</protein>
<dbReference type="EMBL" id="SWMS01000016">
    <property type="protein sequence ID" value="TKG66256.1"/>
    <property type="molecule type" value="Genomic_DNA"/>
</dbReference>
<name>A0ABY2RZE2_9PSEU</name>
<evidence type="ECO:0000313" key="1">
    <source>
        <dbReference type="EMBL" id="TKG66256.1"/>
    </source>
</evidence>
<gene>
    <name evidence="1" type="ORF">FCN18_25830</name>
</gene>
<reference evidence="1 2" key="1">
    <citation type="journal article" date="2015" name="Antonie Van Leeuwenhoek">
        <title>Prauserella endophytica sp. nov., an endophytic actinobacterium isolated from Tamarix taklamakanensis.</title>
        <authorList>
            <person name="Liu J.M."/>
            <person name="Habden X."/>
            <person name="Guo L."/>
            <person name="Tuo L."/>
            <person name="Jiang Z.K."/>
            <person name="Liu S.W."/>
            <person name="Liu X.F."/>
            <person name="Chen L."/>
            <person name="Li R.F."/>
            <person name="Zhang Y.Q."/>
            <person name="Sun C.H."/>
        </authorList>
    </citation>
    <scope>NUCLEOTIDE SEQUENCE [LARGE SCALE GENOMIC DNA]</scope>
    <source>
        <strain evidence="1 2">CGMCC 4.7182</strain>
    </source>
</reference>
<dbReference type="RefSeq" id="WP_137096317.1">
    <property type="nucleotide sequence ID" value="NZ_SWMS01000016.1"/>
</dbReference>
<dbReference type="Proteomes" id="UP000309992">
    <property type="component" value="Unassembled WGS sequence"/>
</dbReference>